<dbReference type="AlphaFoldDB" id="A0A182MGY0"/>
<sequence>MKRKRIAPPLLQSGPLHLVSGSLFPEQPNMFTLERTAGRIDHGLHFQLLRLVLLLFRERNFARAKRFGLWRRGRQMHVQWIAQSAQIVLDLRDLSLDVVVFGQIHARLLRCLMQRDQVLTIFHVR</sequence>
<keyword evidence="2" id="KW-1185">Reference proteome</keyword>
<dbReference type="EMBL" id="AXCM01007752">
    <property type="status" value="NOT_ANNOTATED_CDS"/>
    <property type="molecule type" value="Genomic_DNA"/>
</dbReference>
<dbReference type="EnsemblMetazoa" id="ACUA018024-RA">
    <property type="protein sequence ID" value="ACUA018024-PA"/>
    <property type="gene ID" value="ACUA018024"/>
</dbReference>
<protein>
    <submittedName>
        <fullName evidence="1">Uncharacterized protein</fullName>
    </submittedName>
</protein>
<evidence type="ECO:0000313" key="2">
    <source>
        <dbReference type="Proteomes" id="UP000075883"/>
    </source>
</evidence>
<proteinExistence type="predicted"/>
<dbReference type="VEuPathDB" id="VectorBase:ACUA018024"/>
<dbReference type="Proteomes" id="UP000075883">
    <property type="component" value="Unassembled WGS sequence"/>
</dbReference>
<organism evidence="1 2">
    <name type="scientific">Anopheles culicifacies</name>
    <dbReference type="NCBI Taxonomy" id="139723"/>
    <lineage>
        <taxon>Eukaryota</taxon>
        <taxon>Metazoa</taxon>
        <taxon>Ecdysozoa</taxon>
        <taxon>Arthropoda</taxon>
        <taxon>Hexapoda</taxon>
        <taxon>Insecta</taxon>
        <taxon>Pterygota</taxon>
        <taxon>Neoptera</taxon>
        <taxon>Endopterygota</taxon>
        <taxon>Diptera</taxon>
        <taxon>Nematocera</taxon>
        <taxon>Culicoidea</taxon>
        <taxon>Culicidae</taxon>
        <taxon>Anophelinae</taxon>
        <taxon>Anopheles</taxon>
        <taxon>culicifacies species complex</taxon>
    </lineage>
</organism>
<evidence type="ECO:0000313" key="1">
    <source>
        <dbReference type="EnsemblMetazoa" id="ACUA018024-PA"/>
    </source>
</evidence>
<reference evidence="2" key="1">
    <citation type="submission" date="2013-09" db="EMBL/GenBank/DDBJ databases">
        <title>The Genome Sequence of Anopheles culicifacies species A.</title>
        <authorList>
            <consortium name="The Broad Institute Genomics Platform"/>
            <person name="Neafsey D.E."/>
            <person name="Besansky N."/>
            <person name="Howell P."/>
            <person name="Walton C."/>
            <person name="Young S.K."/>
            <person name="Zeng Q."/>
            <person name="Gargeya S."/>
            <person name="Fitzgerald M."/>
            <person name="Haas B."/>
            <person name="Abouelleil A."/>
            <person name="Allen A.W."/>
            <person name="Alvarado L."/>
            <person name="Arachchi H.M."/>
            <person name="Berlin A.M."/>
            <person name="Chapman S.B."/>
            <person name="Gainer-Dewar J."/>
            <person name="Goldberg J."/>
            <person name="Griggs A."/>
            <person name="Gujja S."/>
            <person name="Hansen M."/>
            <person name="Howarth C."/>
            <person name="Imamovic A."/>
            <person name="Ireland A."/>
            <person name="Larimer J."/>
            <person name="McCowan C."/>
            <person name="Murphy C."/>
            <person name="Pearson M."/>
            <person name="Poon T.W."/>
            <person name="Priest M."/>
            <person name="Roberts A."/>
            <person name="Saif S."/>
            <person name="Shea T."/>
            <person name="Sisk P."/>
            <person name="Sykes S."/>
            <person name="Wortman J."/>
            <person name="Nusbaum C."/>
            <person name="Birren B."/>
        </authorList>
    </citation>
    <scope>NUCLEOTIDE SEQUENCE [LARGE SCALE GENOMIC DNA]</scope>
    <source>
        <strain evidence="2">A-37</strain>
    </source>
</reference>
<reference evidence="1" key="2">
    <citation type="submission" date="2020-05" db="UniProtKB">
        <authorList>
            <consortium name="EnsemblMetazoa"/>
        </authorList>
    </citation>
    <scope>IDENTIFICATION</scope>
    <source>
        <strain evidence="1">A-37</strain>
    </source>
</reference>
<name>A0A182MGY0_9DIPT</name>
<accession>A0A182MGY0</accession>